<feature type="disulfide bond" evidence="12">
    <location>
        <begin position="359"/>
        <end position="412"/>
    </location>
</feature>
<dbReference type="GO" id="GO:0005783">
    <property type="term" value="C:endoplasmic reticulum"/>
    <property type="evidence" value="ECO:0007669"/>
    <property type="project" value="TreeGrafter"/>
</dbReference>
<keyword evidence="5 13" id="KW-0378">Hydrolase</keyword>
<keyword evidence="6 11" id="KW-0106">Calcium</keyword>
<evidence type="ECO:0000256" key="10">
    <source>
        <dbReference type="PIRSR" id="PIRSR601382-1"/>
    </source>
</evidence>
<evidence type="ECO:0000256" key="4">
    <source>
        <dbReference type="ARBA" id="ARBA00022723"/>
    </source>
</evidence>
<sequence>MREALLFRRITLHGNKLPTRYVPVCGVTFLLVWIWFLWPHYAHRAPPPITLAHSVSHTSASEWNRRARSVKEAFIHAYEGYKQHASPHDELKPMWNTSVDNFNGWGVTVVDSLSTMLLMGLDDEFSRALSLIENLNFIGQKQLPQGNYADPNDVYVPFFETVIRYLGGLLSAHALSHEPILLQKADELATKLAPVFNTPTGLPAFGVNTITGMTSGSNFGMLAEIASCQVEYAYLAHVTGKVEHYKRAARINEALQKVRVDVIGMLPSRFNLTTGMPSDRSVSLGGGADSAHEYLLKYYLLTGQTDKEILSLYMRTVNHILTNLLYVTPNRGLLYVTSVQETSDGSRQHPMQTFEHLSCFVPGMLALGVHSLPLETFSGRLPPSSVANHKLLRNYDLRDLHIWAAEGLGESCWLMYADQPSGLGPEQAYMSRTPDIRNHPKDLNFDHGGLWIDTLERWRASRRQGLPPGLGDKLPFVQKLGQTSGDIYIGLDYTVRRPEYLLRPETIESMYILWKTTGNPKWRERGWKVFQAIERETKLASGYASLRSVENSPAPQKDEMPSYFLAETLKYLYLLFSDKDLVPLERWVFNTEAHPLPIFSWSSLEKQKFGIH</sequence>
<dbReference type="GO" id="GO:0016020">
    <property type="term" value="C:membrane"/>
    <property type="evidence" value="ECO:0007669"/>
    <property type="project" value="InterPro"/>
</dbReference>
<dbReference type="GO" id="GO:0005975">
    <property type="term" value="P:carbohydrate metabolic process"/>
    <property type="evidence" value="ECO:0007669"/>
    <property type="project" value="InterPro"/>
</dbReference>
<comment type="pathway">
    <text evidence="2">Protein modification; protein glycosylation.</text>
</comment>
<proteinExistence type="inferred from homology"/>
<dbReference type="Pfam" id="PF01532">
    <property type="entry name" value="Glyco_hydro_47"/>
    <property type="match status" value="1"/>
</dbReference>
<evidence type="ECO:0000256" key="8">
    <source>
        <dbReference type="ARBA" id="ARBA00047669"/>
    </source>
</evidence>
<feature type="binding site" evidence="11">
    <location>
        <position position="591"/>
    </location>
    <ligand>
        <name>Ca(2+)</name>
        <dbReference type="ChEBI" id="CHEBI:29108"/>
    </ligand>
</feature>
<gene>
    <name evidence="15" type="ORF">QCA50_013600</name>
</gene>
<dbReference type="Gene3D" id="1.50.10.10">
    <property type="match status" value="1"/>
</dbReference>
<dbReference type="InterPro" id="IPR012341">
    <property type="entry name" value="6hp_glycosidase-like_sf"/>
</dbReference>
<feature type="active site" description="Proton donor" evidence="10">
    <location>
        <position position="426"/>
    </location>
</feature>
<comment type="catalytic activity">
    <reaction evidence="8">
        <text>N(4)-(alpha-D-Man-(1-&gt;2)-alpha-D-Man-(1-&gt;2)-alpha-D-Man-(1-&gt;3)-[alpha-D-Man-(1-&gt;3)-[alpha-D-Man-(1-&gt;2)-alpha-D-Man-(1-&gt;6)]-alpha-D-Man-(1-&gt;6)]-beta-D-Man-(1-&gt;4)-beta-D-GlcNAc-(1-&gt;4)-beta-D-GlcNAc)-L-asparaginyl-[protein] (N-glucan mannose isomer 8A1,2,3B1,3) + 3 H2O = N(4)-(alpha-D-Man-(1-&gt;3)-[alpha-D-Man-(1-&gt;3)-[alpha-D-Man-(1-&gt;6)]-alpha-D-Man-(1-&gt;6)]-beta-D-Man-(1-&gt;4)-beta-D-GlcNAc-(1-&gt;4)-beta-D-GlcNAc)-L-asparaginyl-[protein] (N-glucan mannose isomer 5A1,2) + 3 beta-D-mannose</text>
        <dbReference type="Rhea" id="RHEA:56028"/>
        <dbReference type="Rhea" id="RHEA-COMP:14358"/>
        <dbReference type="Rhea" id="RHEA-COMP:14367"/>
        <dbReference type="ChEBI" id="CHEBI:15377"/>
        <dbReference type="ChEBI" id="CHEBI:28563"/>
        <dbReference type="ChEBI" id="CHEBI:59087"/>
        <dbReference type="ChEBI" id="CHEBI:60628"/>
        <dbReference type="EC" id="3.2.1.113"/>
    </reaction>
</comment>
<protein>
    <recommendedName>
        <fullName evidence="13">alpha-1,2-Mannosidase</fullName>
        <ecNumber evidence="13">3.2.1.-</ecNumber>
    </recommendedName>
</protein>
<dbReference type="EC" id="3.2.1.-" evidence="13"/>
<dbReference type="PANTHER" id="PTHR11742:SF55">
    <property type="entry name" value="ENDOPLASMIC RETICULUM MANNOSYL-OLIGOSACCHARIDE 1,2-ALPHA-MANNOSIDASE"/>
    <property type="match status" value="1"/>
</dbReference>
<evidence type="ECO:0000256" key="11">
    <source>
        <dbReference type="PIRSR" id="PIRSR601382-2"/>
    </source>
</evidence>
<dbReference type="InterPro" id="IPR050749">
    <property type="entry name" value="Glycosyl_Hydrolase_47"/>
</dbReference>
<feature type="transmembrane region" description="Helical" evidence="14">
    <location>
        <begin position="21"/>
        <end position="38"/>
    </location>
</feature>
<evidence type="ECO:0000256" key="9">
    <source>
        <dbReference type="ARBA" id="ARBA00048605"/>
    </source>
</evidence>
<dbReference type="EMBL" id="JASBNA010000031">
    <property type="protein sequence ID" value="KAK7683338.1"/>
    <property type="molecule type" value="Genomic_DNA"/>
</dbReference>
<reference evidence="15 16" key="1">
    <citation type="submission" date="2022-09" db="EMBL/GenBank/DDBJ databases">
        <authorList>
            <person name="Palmer J.M."/>
        </authorList>
    </citation>
    <scope>NUCLEOTIDE SEQUENCE [LARGE SCALE GENOMIC DNA]</scope>
    <source>
        <strain evidence="15 16">DSM 7382</strain>
    </source>
</reference>
<comment type="catalytic activity">
    <reaction evidence="9">
        <text>N(4)-(alpha-D-Man-(1-&gt;2)-alpha-D-Man-(1-&gt;2)-alpha-D-Man-(1-&gt;3)-[alpha-D-Man-(1-&gt;2)-alpha-D-Man-(1-&gt;3)-[alpha-D-Man-(1-&gt;2)-alpha-D-Man-(1-&gt;6)]-alpha-D-Man-(1-&gt;6)]-beta-D-Man-(1-&gt;4)-beta-D-GlcNAc-(1-&gt;4)-beta-D-GlcNAc)-L-asparaginyl-[protein] (N-glucan mannose isomer 9A1,2,3B1,2,3) + 4 H2O = N(4)-(alpha-D-Man-(1-&gt;3)-[alpha-D-Man-(1-&gt;3)-[alpha-D-Man-(1-&gt;6)]-alpha-D-Man-(1-&gt;6)]-beta-D-Man-(1-&gt;4)-beta-D-GlcNAc-(1-&gt;4)-beta-D-GlcNAc)-L-asparaginyl-[protein] (N-glucan mannose isomer 5A1,2) + 4 beta-D-mannose</text>
        <dbReference type="Rhea" id="RHEA:56008"/>
        <dbReference type="Rhea" id="RHEA-COMP:14356"/>
        <dbReference type="Rhea" id="RHEA-COMP:14367"/>
        <dbReference type="ChEBI" id="CHEBI:15377"/>
        <dbReference type="ChEBI" id="CHEBI:28563"/>
        <dbReference type="ChEBI" id="CHEBI:59087"/>
        <dbReference type="ChEBI" id="CHEBI:139493"/>
        <dbReference type="EC" id="3.2.1.113"/>
    </reaction>
</comment>
<organism evidence="15 16">
    <name type="scientific">Cerrena zonata</name>
    <dbReference type="NCBI Taxonomy" id="2478898"/>
    <lineage>
        <taxon>Eukaryota</taxon>
        <taxon>Fungi</taxon>
        <taxon>Dikarya</taxon>
        <taxon>Basidiomycota</taxon>
        <taxon>Agaricomycotina</taxon>
        <taxon>Agaricomycetes</taxon>
        <taxon>Polyporales</taxon>
        <taxon>Cerrenaceae</taxon>
        <taxon>Cerrena</taxon>
    </lineage>
</organism>
<evidence type="ECO:0000313" key="16">
    <source>
        <dbReference type="Proteomes" id="UP001385951"/>
    </source>
</evidence>
<evidence type="ECO:0000256" key="1">
    <source>
        <dbReference type="ARBA" id="ARBA00001913"/>
    </source>
</evidence>
<keyword evidence="13" id="KW-0326">Glycosidase</keyword>
<keyword evidence="14" id="KW-1133">Transmembrane helix</keyword>
<dbReference type="GO" id="GO:0004571">
    <property type="term" value="F:mannosyl-oligosaccharide 1,2-alpha-mannosidase activity"/>
    <property type="evidence" value="ECO:0007669"/>
    <property type="project" value="UniProtKB-EC"/>
</dbReference>
<dbReference type="Proteomes" id="UP001385951">
    <property type="component" value="Unassembled WGS sequence"/>
</dbReference>
<evidence type="ECO:0000256" key="7">
    <source>
        <dbReference type="ARBA" id="ARBA00023157"/>
    </source>
</evidence>
<comment type="similarity">
    <text evidence="3 13">Belongs to the glycosyl hydrolase 47 family.</text>
</comment>
<evidence type="ECO:0000256" key="12">
    <source>
        <dbReference type="PIRSR" id="PIRSR601382-3"/>
    </source>
</evidence>
<keyword evidence="16" id="KW-1185">Reference proteome</keyword>
<accession>A0AAW0FQJ8</accession>
<feature type="active site" description="Proton donor" evidence="10">
    <location>
        <position position="160"/>
    </location>
</feature>
<comment type="caution">
    <text evidence="15">The sequence shown here is derived from an EMBL/GenBank/DDBJ whole genome shotgun (WGS) entry which is preliminary data.</text>
</comment>
<evidence type="ECO:0000313" key="15">
    <source>
        <dbReference type="EMBL" id="KAK7683338.1"/>
    </source>
</evidence>
<keyword evidence="14" id="KW-0812">Transmembrane</keyword>
<dbReference type="InterPro" id="IPR036026">
    <property type="entry name" value="Seven-hairpin_glycosidases"/>
</dbReference>
<dbReference type="InterPro" id="IPR001382">
    <property type="entry name" value="Glyco_hydro_47"/>
</dbReference>
<evidence type="ECO:0000256" key="5">
    <source>
        <dbReference type="ARBA" id="ARBA00022801"/>
    </source>
</evidence>
<evidence type="ECO:0000256" key="3">
    <source>
        <dbReference type="ARBA" id="ARBA00007658"/>
    </source>
</evidence>
<keyword evidence="7 12" id="KW-1015">Disulfide bond</keyword>
<dbReference type="GO" id="GO:0005509">
    <property type="term" value="F:calcium ion binding"/>
    <property type="evidence" value="ECO:0007669"/>
    <property type="project" value="InterPro"/>
</dbReference>
<evidence type="ECO:0000256" key="6">
    <source>
        <dbReference type="ARBA" id="ARBA00022837"/>
    </source>
</evidence>
<evidence type="ECO:0000256" key="2">
    <source>
        <dbReference type="ARBA" id="ARBA00004922"/>
    </source>
</evidence>
<dbReference type="GO" id="GO:0036503">
    <property type="term" value="P:ERAD pathway"/>
    <property type="evidence" value="ECO:0007669"/>
    <property type="project" value="UniProtKB-ARBA"/>
</dbReference>
<evidence type="ECO:0000256" key="14">
    <source>
        <dbReference type="SAM" id="Phobius"/>
    </source>
</evidence>
<feature type="active site" evidence="10">
    <location>
        <position position="289"/>
    </location>
</feature>
<feature type="active site" evidence="10">
    <location>
        <position position="505"/>
    </location>
</feature>
<dbReference type="PRINTS" id="PR00747">
    <property type="entry name" value="GLYHDRLASE47"/>
</dbReference>
<name>A0AAW0FQJ8_9APHY</name>
<dbReference type="PANTHER" id="PTHR11742">
    <property type="entry name" value="MANNOSYL-OLIGOSACCHARIDE ALPHA-1,2-MANNOSIDASE-RELATED"/>
    <property type="match status" value="1"/>
</dbReference>
<dbReference type="AlphaFoldDB" id="A0AAW0FQJ8"/>
<evidence type="ECO:0000256" key="13">
    <source>
        <dbReference type="RuleBase" id="RU361193"/>
    </source>
</evidence>
<dbReference type="SUPFAM" id="SSF48225">
    <property type="entry name" value="Seven-hairpin glycosidases"/>
    <property type="match status" value="1"/>
</dbReference>
<keyword evidence="14" id="KW-0472">Membrane</keyword>
<comment type="cofactor">
    <cofactor evidence="1 11">
        <name>Ca(2+)</name>
        <dbReference type="ChEBI" id="CHEBI:29108"/>
    </cofactor>
</comment>
<keyword evidence="4 11" id="KW-0479">Metal-binding</keyword>